<evidence type="ECO:0000313" key="5">
    <source>
        <dbReference type="Proteomes" id="UP001570511"/>
    </source>
</evidence>
<dbReference type="AlphaFoldDB" id="A0ABD5MD65"/>
<dbReference type="CDD" id="cd00293">
    <property type="entry name" value="USP-like"/>
    <property type="match status" value="1"/>
</dbReference>
<evidence type="ECO:0000256" key="2">
    <source>
        <dbReference type="SAM" id="MobiDB-lite"/>
    </source>
</evidence>
<feature type="region of interest" description="Disordered" evidence="2">
    <location>
        <begin position="47"/>
        <end position="71"/>
    </location>
</feature>
<protein>
    <submittedName>
        <fullName evidence="4">Universal stress protein</fullName>
    </submittedName>
</protein>
<evidence type="ECO:0000313" key="4">
    <source>
        <dbReference type="EMBL" id="MFA1611232.1"/>
    </source>
</evidence>
<dbReference type="Proteomes" id="UP001570511">
    <property type="component" value="Unassembled WGS sequence"/>
</dbReference>
<gene>
    <name evidence="4" type="ORF">OS889_09465</name>
</gene>
<keyword evidence="5" id="KW-1185">Reference proteome</keyword>
<dbReference type="InterPro" id="IPR006016">
    <property type="entry name" value="UspA"/>
</dbReference>
<dbReference type="EMBL" id="JBGNYA010000001">
    <property type="protein sequence ID" value="MFA1611232.1"/>
    <property type="molecule type" value="Genomic_DNA"/>
</dbReference>
<dbReference type="RefSeq" id="WP_372389376.1">
    <property type="nucleotide sequence ID" value="NZ_JBGNYA010000001.1"/>
</dbReference>
<dbReference type="Gene3D" id="3.40.50.620">
    <property type="entry name" value="HUPs"/>
    <property type="match status" value="1"/>
</dbReference>
<organism evidence="4 5">
    <name type="scientific">Halobellus rubicundus</name>
    <dbReference type="NCBI Taxonomy" id="2996466"/>
    <lineage>
        <taxon>Archaea</taxon>
        <taxon>Methanobacteriati</taxon>
        <taxon>Methanobacteriota</taxon>
        <taxon>Stenosarchaea group</taxon>
        <taxon>Halobacteria</taxon>
        <taxon>Halobacteriales</taxon>
        <taxon>Haloferacaceae</taxon>
        <taxon>Halobellus</taxon>
    </lineage>
</organism>
<accession>A0ABD5MD65</accession>
<feature type="domain" description="UspA" evidence="3">
    <location>
        <begin position="2"/>
        <end position="162"/>
    </location>
</feature>
<dbReference type="PANTHER" id="PTHR46268">
    <property type="entry name" value="STRESS RESPONSE PROTEIN NHAX"/>
    <property type="match status" value="1"/>
</dbReference>
<dbReference type="InterPro" id="IPR014729">
    <property type="entry name" value="Rossmann-like_a/b/a_fold"/>
</dbReference>
<proteinExistence type="inferred from homology"/>
<dbReference type="PANTHER" id="PTHR46268:SF6">
    <property type="entry name" value="UNIVERSAL STRESS PROTEIN UP12"/>
    <property type="match status" value="1"/>
</dbReference>
<feature type="compositionally biased region" description="Low complexity" evidence="2">
    <location>
        <begin position="47"/>
        <end position="56"/>
    </location>
</feature>
<name>A0ABD5MD65_9EURY</name>
<dbReference type="Pfam" id="PF00582">
    <property type="entry name" value="Usp"/>
    <property type="match status" value="1"/>
</dbReference>
<sequence length="166" mass="17545">MTILTAVDGETTPSEAVERGAELAAALGVEHVVLHVMPQDVFEEFRSAAGGSSSRSITTPASYGGGDARPHQEVDEYTIEDGERHATGVARDVVRGTLDDPADTVLMGRVGEPVEEILAEADRREADYLVIGGRKRSPTGKALFGSKTQSILLSADRPVVAVMAVE</sequence>
<comment type="caution">
    <text evidence="4">The sequence shown here is derived from an EMBL/GenBank/DDBJ whole genome shotgun (WGS) entry which is preliminary data.</text>
</comment>
<evidence type="ECO:0000259" key="3">
    <source>
        <dbReference type="Pfam" id="PF00582"/>
    </source>
</evidence>
<reference evidence="4 5" key="1">
    <citation type="submission" date="2024-08" db="EMBL/GenBank/DDBJ databases">
        <title>Halobellus sp. MBLA0158 whole genome sequence.</title>
        <authorList>
            <person name="Hwang C.Y."/>
            <person name="Cho E.-S."/>
            <person name="Seo M.-J."/>
        </authorList>
    </citation>
    <scope>NUCLEOTIDE SEQUENCE [LARGE SCALE GENOMIC DNA]</scope>
    <source>
        <strain evidence="4 5">MBLA0158</strain>
    </source>
</reference>
<comment type="similarity">
    <text evidence="1">Belongs to the universal stress protein A family.</text>
</comment>
<evidence type="ECO:0000256" key="1">
    <source>
        <dbReference type="ARBA" id="ARBA00008791"/>
    </source>
</evidence>
<dbReference type="SUPFAM" id="SSF52402">
    <property type="entry name" value="Adenine nucleotide alpha hydrolases-like"/>
    <property type="match status" value="1"/>
</dbReference>